<dbReference type="InterPro" id="IPR036390">
    <property type="entry name" value="WH_DNA-bd_sf"/>
</dbReference>
<dbReference type="GO" id="GO:0003700">
    <property type="term" value="F:DNA-binding transcription factor activity"/>
    <property type="evidence" value="ECO:0007669"/>
    <property type="project" value="InterPro"/>
</dbReference>
<keyword evidence="3" id="KW-0804">Transcription</keyword>
<dbReference type="AlphaFoldDB" id="A0A2M6U6Z3"/>
<dbReference type="EMBL" id="LFJC01000003">
    <property type="protein sequence ID" value="PIT00352.1"/>
    <property type="molecule type" value="Genomic_DNA"/>
</dbReference>
<dbReference type="RefSeq" id="WP_100175572.1">
    <property type="nucleotide sequence ID" value="NZ_LFJC01000003.1"/>
</dbReference>
<dbReference type="Proteomes" id="UP000228930">
    <property type="component" value="Unassembled WGS sequence"/>
</dbReference>
<keyword evidence="1" id="KW-0805">Transcription regulation</keyword>
<dbReference type="InterPro" id="IPR011711">
    <property type="entry name" value="GntR_C"/>
</dbReference>
<dbReference type="Pfam" id="PF07729">
    <property type="entry name" value="FCD"/>
    <property type="match status" value="1"/>
</dbReference>
<dbReference type="SMART" id="SM00345">
    <property type="entry name" value="HTH_GNTR"/>
    <property type="match status" value="1"/>
</dbReference>
<dbReference type="GO" id="GO:0003677">
    <property type="term" value="F:DNA binding"/>
    <property type="evidence" value="ECO:0007669"/>
    <property type="project" value="UniProtKB-KW"/>
</dbReference>
<protein>
    <submittedName>
        <fullName evidence="5">GntR family transcriptional regulator</fullName>
    </submittedName>
</protein>
<evidence type="ECO:0000313" key="5">
    <source>
        <dbReference type="EMBL" id="PIT00352.1"/>
    </source>
</evidence>
<evidence type="ECO:0000256" key="1">
    <source>
        <dbReference type="ARBA" id="ARBA00023015"/>
    </source>
</evidence>
<gene>
    <name evidence="5" type="ORF">TSA1_05965</name>
</gene>
<evidence type="ECO:0000313" key="6">
    <source>
        <dbReference type="Proteomes" id="UP000228930"/>
    </source>
</evidence>
<evidence type="ECO:0000259" key="4">
    <source>
        <dbReference type="PROSITE" id="PS50949"/>
    </source>
</evidence>
<dbReference type="PANTHER" id="PTHR43537">
    <property type="entry name" value="TRANSCRIPTIONAL REGULATOR, GNTR FAMILY"/>
    <property type="match status" value="1"/>
</dbReference>
<dbReference type="SMART" id="SM00895">
    <property type="entry name" value="FCD"/>
    <property type="match status" value="1"/>
</dbReference>
<evidence type="ECO:0000256" key="2">
    <source>
        <dbReference type="ARBA" id="ARBA00023125"/>
    </source>
</evidence>
<dbReference type="SUPFAM" id="SSF48008">
    <property type="entry name" value="GntR ligand-binding domain-like"/>
    <property type="match status" value="1"/>
</dbReference>
<feature type="domain" description="HTH gntR-type" evidence="4">
    <location>
        <begin position="10"/>
        <end position="77"/>
    </location>
</feature>
<keyword evidence="2" id="KW-0238">DNA-binding</keyword>
<dbReference type="CDD" id="cd07377">
    <property type="entry name" value="WHTH_GntR"/>
    <property type="match status" value="1"/>
</dbReference>
<dbReference type="InterPro" id="IPR008920">
    <property type="entry name" value="TF_FadR/GntR_C"/>
</dbReference>
<dbReference type="Pfam" id="PF00392">
    <property type="entry name" value="GntR"/>
    <property type="match status" value="1"/>
</dbReference>
<dbReference type="InterPro" id="IPR036388">
    <property type="entry name" value="WH-like_DNA-bd_sf"/>
</dbReference>
<dbReference type="Gene3D" id="1.10.10.10">
    <property type="entry name" value="Winged helix-like DNA-binding domain superfamily/Winged helix DNA-binding domain"/>
    <property type="match status" value="1"/>
</dbReference>
<dbReference type="Gene3D" id="1.20.120.530">
    <property type="entry name" value="GntR ligand-binding domain-like"/>
    <property type="match status" value="1"/>
</dbReference>
<proteinExistence type="predicted"/>
<evidence type="ECO:0000256" key="3">
    <source>
        <dbReference type="ARBA" id="ARBA00023163"/>
    </source>
</evidence>
<comment type="caution">
    <text evidence="5">The sequence shown here is derived from an EMBL/GenBank/DDBJ whole genome shotgun (WGS) entry which is preliminary data.</text>
</comment>
<reference evidence="5 6" key="1">
    <citation type="submission" date="2015-06" db="EMBL/GenBank/DDBJ databases">
        <title>Comparative genome analysis of nirS-carrying Bradyrhizobium sp. strains.</title>
        <authorList>
            <person name="Ishii S."/>
            <person name="Jang J."/>
            <person name="Nishizawa T."/>
            <person name="Senoo K."/>
        </authorList>
    </citation>
    <scope>NUCLEOTIDE SEQUENCE [LARGE SCALE GENOMIC DNA]</scope>
    <source>
        <strain evidence="5 6">TSA1</strain>
    </source>
</reference>
<dbReference type="PANTHER" id="PTHR43537:SF20">
    <property type="entry name" value="HTH-TYPE TRANSCRIPTIONAL REPRESSOR GLAR"/>
    <property type="match status" value="1"/>
</dbReference>
<accession>A0A2M6U6Z3</accession>
<sequence>MPDRPKPAGETRAADVLHRMRADIIACTLKPGAKLRFESLREMYAVSFSTLREALSRLVAEGLVVAEDQRGFIVAPVSIDDLNDLTYVRVLIERECIALAIKRGDDAWEAAIMGAFHRMDRLQARLGLKYYLSEEWSKLHGDFHFSLVVACQSPNLLEIRQKLFERAHRYRRMSSQFRTKWRAKDVEHKMIMEAVIGRDTAKSEKLIERHIRETTANVIKFAGHLFAAPEEERRGRAERISA</sequence>
<dbReference type="PROSITE" id="PS50949">
    <property type="entry name" value="HTH_GNTR"/>
    <property type="match status" value="1"/>
</dbReference>
<dbReference type="SUPFAM" id="SSF46785">
    <property type="entry name" value="Winged helix' DNA-binding domain"/>
    <property type="match status" value="1"/>
</dbReference>
<dbReference type="InterPro" id="IPR000524">
    <property type="entry name" value="Tscrpt_reg_HTH_GntR"/>
</dbReference>
<organism evidence="5 6">
    <name type="scientific">Bradyrhizobium nitroreducens</name>
    <dbReference type="NCBI Taxonomy" id="709803"/>
    <lineage>
        <taxon>Bacteria</taxon>
        <taxon>Pseudomonadati</taxon>
        <taxon>Pseudomonadota</taxon>
        <taxon>Alphaproteobacteria</taxon>
        <taxon>Hyphomicrobiales</taxon>
        <taxon>Nitrobacteraceae</taxon>
        <taxon>Bradyrhizobium</taxon>
    </lineage>
</organism>
<keyword evidence="6" id="KW-1185">Reference proteome</keyword>
<name>A0A2M6U6Z3_9BRAD</name>